<protein>
    <recommendedName>
        <fullName evidence="2">DUF4216 domain-containing protein</fullName>
    </recommendedName>
</protein>
<feature type="compositionally biased region" description="Acidic residues" evidence="1">
    <location>
        <begin position="234"/>
        <end position="257"/>
    </location>
</feature>
<keyword evidence="4" id="KW-1185">Reference proteome</keyword>
<feature type="domain" description="DUF4216" evidence="2">
    <location>
        <begin position="107"/>
        <end position="182"/>
    </location>
</feature>
<dbReference type="Pfam" id="PF13952">
    <property type="entry name" value="DUF4216"/>
    <property type="match status" value="1"/>
</dbReference>
<dbReference type="InterPro" id="IPR025312">
    <property type="entry name" value="DUF4216"/>
</dbReference>
<dbReference type="Proteomes" id="UP001157418">
    <property type="component" value="Unassembled WGS sequence"/>
</dbReference>
<dbReference type="PANTHER" id="PTHR48258">
    <property type="entry name" value="DUF4218 DOMAIN-CONTAINING PROTEIN-RELATED"/>
    <property type="match status" value="1"/>
</dbReference>
<evidence type="ECO:0000313" key="4">
    <source>
        <dbReference type="Proteomes" id="UP001157418"/>
    </source>
</evidence>
<sequence>MDFDEMVMKTNPNESVSDLRDKYFAEWFEDKVMYKTPDGSATHLEVIANKPSRHARYYNGYFVNGYKFHTQQYGEGRVTNNFGVCVRGETYNAEQESDYYGIVQEIIEIKYYSSGPSTVVLFNCIWFDNKDGVIVNKNKLIDVKPNSRLQTDDPFCLASQAEQVFYKPYPSMTRETKDKWAVIKTKPRGVFEVIEAEMEADEIFQDEERFESPLTVTRAERLCLASTTNTYEQISDDENERIREEDEEVEDFEVEDDENELYYSEEEFEDEDDEDGCEEHCLLLMIRAFMSGNGRKDKGHINNSFSGSARHRVGRASPNSTEEPRYRTSLIPIDMPIVIGVAGSNSQGAISQQTGMADPLADLAEILCRRARETGHMPQLPHTDYRPQLPP</sequence>
<dbReference type="PANTHER" id="PTHR48258:SF4">
    <property type="entry name" value="DUF4216 DOMAIN-CONTAINING PROTEIN"/>
    <property type="match status" value="1"/>
</dbReference>
<gene>
    <name evidence="3" type="ORF">LVIROSA_LOCUS36256</name>
</gene>
<organism evidence="3 4">
    <name type="scientific">Lactuca virosa</name>
    <dbReference type="NCBI Taxonomy" id="75947"/>
    <lineage>
        <taxon>Eukaryota</taxon>
        <taxon>Viridiplantae</taxon>
        <taxon>Streptophyta</taxon>
        <taxon>Embryophyta</taxon>
        <taxon>Tracheophyta</taxon>
        <taxon>Spermatophyta</taxon>
        <taxon>Magnoliopsida</taxon>
        <taxon>eudicotyledons</taxon>
        <taxon>Gunneridae</taxon>
        <taxon>Pentapetalae</taxon>
        <taxon>asterids</taxon>
        <taxon>campanulids</taxon>
        <taxon>Asterales</taxon>
        <taxon>Asteraceae</taxon>
        <taxon>Cichorioideae</taxon>
        <taxon>Cichorieae</taxon>
        <taxon>Lactucinae</taxon>
        <taxon>Lactuca</taxon>
    </lineage>
</organism>
<evidence type="ECO:0000256" key="1">
    <source>
        <dbReference type="SAM" id="MobiDB-lite"/>
    </source>
</evidence>
<evidence type="ECO:0000313" key="3">
    <source>
        <dbReference type="EMBL" id="CAH1450858.1"/>
    </source>
</evidence>
<name>A0AAU9PLL1_9ASTR</name>
<evidence type="ECO:0000259" key="2">
    <source>
        <dbReference type="Pfam" id="PF13952"/>
    </source>
</evidence>
<proteinExistence type="predicted"/>
<feature type="region of interest" description="Disordered" evidence="1">
    <location>
        <begin position="233"/>
        <end position="257"/>
    </location>
</feature>
<accession>A0AAU9PLL1</accession>
<feature type="region of interest" description="Disordered" evidence="1">
    <location>
        <begin position="301"/>
        <end position="325"/>
    </location>
</feature>
<reference evidence="3 4" key="1">
    <citation type="submission" date="2022-01" db="EMBL/GenBank/DDBJ databases">
        <authorList>
            <person name="Xiong W."/>
            <person name="Schranz E."/>
        </authorList>
    </citation>
    <scope>NUCLEOTIDE SEQUENCE [LARGE SCALE GENOMIC DNA]</scope>
</reference>
<dbReference type="AlphaFoldDB" id="A0AAU9PLL1"/>
<dbReference type="EMBL" id="CAKMRJ010005634">
    <property type="protein sequence ID" value="CAH1450858.1"/>
    <property type="molecule type" value="Genomic_DNA"/>
</dbReference>
<comment type="caution">
    <text evidence="3">The sequence shown here is derived from an EMBL/GenBank/DDBJ whole genome shotgun (WGS) entry which is preliminary data.</text>
</comment>